<dbReference type="Gene3D" id="2.60.120.920">
    <property type="match status" value="1"/>
</dbReference>
<protein>
    <submittedName>
        <fullName evidence="2">Concanavalin A-like lectin/glucanase domain-containing protein</fullName>
    </submittedName>
</protein>
<dbReference type="InterPro" id="IPR013320">
    <property type="entry name" value="ConA-like_dom_sf"/>
</dbReference>
<reference evidence="2 3" key="1">
    <citation type="submission" date="2018-06" db="EMBL/GenBank/DDBJ databases">
        <title>Comparative genomics reveals the genomic features of Rhizophagus irregularis, R. cerebriforme, R. diaphanum and Gigaspora rosea, and their symbiotic lifestyle signature.</title>
        <authorList>
            <person name="Morin E."/>
            <person name="San Clemente H."/>
            <person name="Chen E.C.H."/>
            <person name="De La Providencia I."/>
            <person name="Hainaut M."/>
            <person name="Kuo A."/>
            <person name="Kohler A."/>
            <person name="Murat C."/>
            <person name="Tang N."/>
            <person name="Roy S."/>
            <person name="Loubradou J."/>
            <person name="Henrissat B."/>
            <person name="Grigoriev I.V."/>
            <person name="Corradi N."/>
            <person name="Roux C."/>
            <person name="Martin F.M."/>
        </authorList>
    </citation>
    <scope>NUCLEOTIDE SEQUENCE [LARGE SCALE GENOMIC DNA]</scope>
    <source>
        <strain evidence="2 3">DAOM 194757</strain>
    </source>
</reference>
<dbReference type="SMART" id="SM00449">
    <property type="entry name" value="SPRY"/>
    <property type="match status" value="1"/>
</dbReference>
<dbReference type="GO" id="GO:0030246">
    <property type="term" value="F:carbohydrate binding"/>
    <property type="evidence" value="ECO:0007669"/>
    <property type="project" value="UniProtKB-KW"/>
</dbReference>
<evidence type="ECO:0000313" key="2">
    <source>
        <dbReference type="EMBL" id="RIB09734.1"/>
    </source>
</evidence>
<dbReference type="SUPFAM" id="SSF49899">
    <property type="entry name" value="Concanavalin A-like lectins/glucanases"/>
    <property type="match status" value="1"/>
</dbReference>
<dbReference type="OrthoDB" id="25503at2759"/>
<dbReference type="InterPro" id="IPR043136">
    <property type="entry name" value="B30.2/SPRY_sf"/>
</dbReference>
<dbReference type="InterPro" id="IPR011990">
    <property type="entry name" value="TPR-like_helical_dom_sf"/>
</dbReference>
<dbReference type="SMART" id="SM00028">
    <property type="entry name" value="TPR"/>
    <property type="match status" value="2"/>
</dbReference>
<dbReference type="InterPro" id="IPR035782">
    <property type="entry name" value="SPRY_RanBP9/10"/>
</dbReference>
<proteinExistence type="predicted"/>
<dbReference type="PROSITE" id="PS50188">
    <property type="entry name" value="B302_SPRY"/>
    <property type="match status" value="1"/>
</dbReference>
<dbReference type="Gene3D" id="1.25.40.10">
    <property type="entry name" value="Tetratricopeptide repeat domain"/>
    <property type="match status" value="1"/>
</dbReference>
<dbReference type="STRING" id="44941.A0A397UHY4"/>
<dbReference type="InterPro" id="IPR019734">
    <property type="entry name" value="TPR_rpt"/>
</dbReference>
<keyword evidence="3" id="KW-1185">Reference proteome</keyword>
<dbReference type="Proteomes" id="UP000266673">
    <property type="component" value="Unassembled WGS sequence"/>
</dbReference>
<dbReference type="InterPro" id="IPR003877">
    <property type="entry name" value="SPRY_dom"/>
</dbReference>
<evidence type="ECO:0000259" key="1">
    <source>
        <dbReference type="PROSITE" id="PS50188"/>
    </source>
</evidence>
<evidence type="ECO:0000313" key="3">
    <source>
        <dbReference type="Proteomes" id="UP000266673"/>
    </source>
</evidence>
<feature type="domain" description="B30.2/SPRY" evidence="1">
    <location>
        <begin position="1"/>
        <end position="171"/>
    </location>
</feature>
<dbReference type="InterPro" id="IPR001870">
    <property type="entry name" value="B30.2/SPRY"/>
</dbReference>
<dbReference type="InterPro" id="IPR050618">
    <property type="entry name" value="Ubq-SigPath_Reg"/>
</dbReference>
<comment type="caution">
    <text evidence="2">The sequence shown here is derived from an EMBL/GenBank/DDBJ whole genome shotgun (WGS) entry which is preliminary data.</text>
</comment>
<dbReference type="PANTHER" id="PTHR12864">
    <property type="entry name" value="RAN BINDING PROTEIN 9-RELATED"/>
    <property type="match status" value="1"/>
</dbReference>
<sequence length="301" mass="33927">MELPTAWSLDDKSSFLSVDSSGLRVNYEGLGESQNETGAIRANHPIPPQCKLFYFEVDIIDEGKNKIIGIGFCEKKVDLNKMPGWDDGSLGYHGDDGKSFCSGDGNSYGPLFSTGDTIGCCLNFTNNTVFYTKNGIYLGIAFRDLKGNLYPCVGLRSRGGSIEANFGHRKFKYTAINGDDIDDESLGKKWTNALNMCDNANDLINFLKIKQDTAHALKCRGKFNFIMEKYDDALIDLTRLLEIESNSKFALRYRGEIYYLMGKYKESCKDVNKLLKIEVNDEWASKIFIELSKKILLFSWN</sequence>
<organism evidence="2 3">
    <name type="scientific">Gigaspora rosea</name>
    <dbReference type="NCBI Taxonomy" id="44941"/>
    <lineage>
        <taxon>Eukaryota</taxon>
        <taxon>Fungi</taxon>
        <taxon>Fungi incertae sedis</taxon>
        <taxon>Mucoromycota</taxon>
        <taxon>Glomeromycotina</taxon>
        <taxon>Glomeromycetes</taxon>
        <taxon>Diversisporales</taxon>
        <taxon>Gigasporaceae</taxon>
        <taxon>Gigaspora</taxon>
    </lineage>
</organism>
<dbReference type="AlphaFoldDB" id="A0A397UHY4"/>
<accession>A0A397UHY4</accession>
<gene>
    <name evidence="2" type="ORF">C2G38_247653</name>
</gene>
<name>A0A397UHY4_9GLOM</name>
<dbReference type="Pfam" id="PF00622">
    <property type="entry name" value="SPRY"/>
    <property type="match status" value="1"/>
</dbReference>
<dbReference type="CDD" id="cd12909">
    <property type="entry name" value="SPRY_RanBP9_10"/>
    <property type="match status" value="1"/>
</dbReference>
<dbReference type="SUPFAM" id="SSF48452">
    <property type="entry name" value="TPR-like"/>
    <property type="match status" value="1"/>
</dbReference>
<dbReference type="EMBL" id="QKWP01001334">
    <property type="protein sequence ID" value="RIB09734.1"/>
    <property type="molecule type" value="Genomic_DNA"/>
</dbReference>
<keyword evidence="2" id="KW-0430">Lectin</keyword>